<feature type="compositionally biased region" description="Gly residues" evidence="1">
    <location>
        <begin position="31"/>
        <end position="40"/>
    </location>
</feature>
<keyword evidence="2" id="KW-0812">Transmembrane</keyword>
<accession>A0A6A4RP88</accession>
<evidence type="ECO:0000256" key="1">
    <source>
        <dbReference type="SAM" id="MobiDB-lite"/>
    </source>
</evidence>
<evidence type="ECO:0000313" key="3">
    <source>
        <dbReference type="EMBL" id="KAF0024376.1"/>
    </source>
</evidence>
<keyword evidence="2" id="KW-0472">Membrane</keyword>
<comment type="caution">
    <text evidence="3">The sequence shown here is derived from an EMBL/GenBank/DDBJ whole genome shotgun (WGS) entry which is preliminary data.</text>
</comment>
<name>A0A6A4RP88_SCOMX</name>
<sequence>MREWERRRRREVGQTFISDEQVTPARELSAGEGGEIGAGGSHETERGSPNPARRSCAHDRGQVRKELRTNGKAAEEGAPPLPVPALRGEGAFYSCFRTDVHRSAGIFPELLRRAAVRQNANVHKYCSRHFPQTSQFQKCPRCSETCLTPTISTNVSPPCLVRRRNVLCKDGKVRQKCLLSVWIVMKSALLAAVGIKLCGCIPPYLTEARYLKRLISVSHARIAFDFRKSHSAVQHTVLKHGTFHMTVSAAGVHVERQRDELAPAFPQNTSPLHTFSLDSLKLPVACTEAHSTFENVELLFFYLTTLRNRLRVGKTTHTHGVAVAEPGLTVR</sequence>
<gene>
    <name evidence="3" type="ORF">F2P81_023178</name>
</gene>
<protein>
    <submittedName>
        <fullName evidence="3">Uncharacterized protein</fullName>
    </submittedName>
</protein>
<dbReference type="Proteomes" id="UP000438429">
    <property type="component" value="Unassembled WGS sequence"/>
</dbReference>
<reference evidence="3 4" key="1">
    <citation type="submission" date="2019-06" db="EMBL/GenBank/DDBJ databases">
        <title>Draft genomes of female and male turbot (Scophthalmus maximus).</title>
        <authorList>
            <person name="Xu H."/>
            <person name="Xu X.-W."/>
            <person name="Shao C."/>
            <person name="Chen S."/>
        </authorList>
    </citation>
    <scope>NUCLEOTIDE SEQUENCE [LARGE SCALE GENOMIC DNA]</scope>
    <source>
        <strain evidence="3">Ysfricsl-2016a</strain>
        <tissue evidence="3">Blood</tissue>
    </source>
</reference>
<dbReference type="EMBL" id="VEVO01000021">
    <property type="protein sequence ID" value="KAF0024376.1"/>
    <property type="molecule type" value="Genomic_DNA"/>
</dbReference>
<proteinExistence type="predicted"/>
<dbReference type="AlphaFoldDB" id="A0A6A4RP88"/>
<evidence type="ECO:0000256" key="2">
    <source>
        <dbReference type="SAM" id="Phobius"/>
    </source>
</evidence>
<keyword evidence="2" id="KW-1133">Transmembrane helix</keyword>
<evidence type="ECO:0000313" key="4">
    <source>
        <dbReference type="Proteomes" id="UP000438429"/>
    </source>
</evidence>
<organism evidence="3 4">
    <name type="scientific">Scophthalmus maximus</name>
    <name type="common">Turbot</name>
    <name type="synonym">Psetta maxima</name>
    <dbReference type="NCBI Taxonomy" id="52904"/>
    <lineage>
        <taxon>Eukaryota</taxon>
        <taxon>Metazoa</taxon>
        <taxon>Chordata</taxon>
        <taxon>Craniata</taxon>
        <taxon>Vertebrata</taxon>
        <taxon>Euteleostomi</taxon>
        <taxon>Actinopterygii</taxon>
        <taxon>Neopterygii</taxon>
        <taxon>Teleostei</taxon>
        <taxon>Neoteleostei</taxon>
        <taxon>Acanthomorphata</taxon>
        <taxon>Carangaria</taxon>
        <taxon>Pleuronectiformes</taxon>
        <taxon>Pleuronectoidei</taxon>
        <taxon>Scophthalmidae</taxon>
        <taxon>Scophthalmus</taxon>
    </lineage>
</organism>
<feature type="transmembrane region" description="Helical" evidence="2">
    <location>
        <begin position="177"/>
        <end position="195"/>
    </location>
</feature>
<feature type="region of interest" description="Disordered" evidence="1">
    <location>
        <begin position="1"/>
        <end position="62"/>
    </location>
</feature>